<gene>
    <name evidence="2" type="ORF">G8O30_00710</name>
</gene>
<keyword evidence="1" id="KW-0472">Membrane</keyword>
<name>A0A7S8C911_9BACI</name>
<proteinExistence type="predicted"/>
<dbReference type="Proteomes" id="UP000593626">
    <property type="component" value="Chromosome"/>
</dbReference>
<dbReference type="KEGG" id="mcui:G8O30_00710"/>
<keyword evidence="3" id="KW-1185">Reference proteome</keyword>
<evidence type="ECO:0000313" key="3">
    <source>
        <dbReference type="Proteomes" id="UP000593626"/>
    </source>
</evidence>
<protein>
    <submittedName>
        <fullName evidence="2">Uncharacterized protein</fullName>
    </submittedName>
</protein>
<accession>A0A7S8C911</accession>
<dbReference type="RefSeq" id="WP_239673107.1">
    <property type="nucleotide sequence ID" value="NZ_CP049742.1"/>
</dbReference>
<feature type="transmembrane region" description="Helical" evidence="1">
    <location>
        <begin position="12"/>
        <end position="30"/>
    </location>
</feature>
<keyword evidence="1" id="KW-0812">Transmembrane</keyword>
<evidence type="ECO:0000313" key="2">
    <source>
        <dbReference type="EMBL" id="QPC45599.1"/>
    </source>
</evidence>
<evidence type="ECO:0000256" key="1">
    <source>
        <dbReference type="SAM" id="Phobius"/>
    </source>
</evidence>
<keyword evidence="1" id="KW-1133">Transmembrane helix</keyword>
<organism evidence="2 3">
    <name type="scientific">Mangrovibacillus cuniculi</name>
    <dbReference type="NCBI Taxonomy" id="2593652"/>
    <lineage>
        <taxon>Bacteria</taxon>
        <taxon>Bacillati</taxon>
        <taxon>Bacillota</taxon>
        <taxon>Bacilli</taxon>
        <taxon>Bacillales</taxon>
        <taxon>Bacillaceae</taxon>
        <taxon>Mangrovibacillus</taxon>
    </lineage>
</organism>
<dbReference type="EMBL" id="CP049742">
    <property type="protein sequence ID" value="QPC45599.1"/>
    <property type="molecule type" value="Genomic_DNA"/>
</dbReference>
<reference evidence="2 3" key="1">
    <citation type="submission" date="2019-07" db="EMBL/GenBank/DDBJ databases">
        <title>Genome sequence of 2 isolates from Red Sea Mangroves.</title>
        <authorList>
            <person name="Sefrji F."/>
            <person name="Michoud G."/>
            <person name="Merlino G."/>
            <person name="Daffonchio D."/>
        </authorList>
    </citation>
    <scope>NUCLEOTIDE SEQUENCE [LARGE SCALE GENOMIC DNA]</scope>
    <source>
        <strain evidence="2 3">R1DC41</strain>
    </source>
</reference>
<sequence length="57" mass="6458">MAKSEKVYKVPTGSKSAIGFGSVLAITISWSLHKSILWAILHGVFSWFYVIYYAFTR</sequence>
<dbReference type="AlphaFoldDB" id="A0A7S8C911"/>
<feature type="transmembrane region" description="Helical" evidence="1">
    <location>
        <begin position="36"/>
        <end position="55"/>
    </location>
</feature>